<dbReference type="SUPFAM" id="SSF50923">
    <property type="entry name" value="Hemopexin-like domain"/>
    <property type="match status" value="1"/>
</dbReference>
<evidence type="ECO:0000313" key="3">
    <source>
        <dbReference type="EnsemblPlants" id="KEH31688"/>
    </source>
</evidence>
<evidence type="ECO:0000256" key="1">
    <source>
        <dbReference type="PROSITE-ProRule" id="PRU01011"/>
    </source>
</evidence>
<dbReference type="SMART" id="SM00120">
    <property type="entry name" value="HX"/>
    <property type="match status" value="2"/>
</dbReference>
<dbReference type="InterPro" id="IPR036375">
    <property type="entry name" value="Hemopexin-like_dom_sf"/>
</dbReference>
<reference evidence="2 4" key="1">
    <citation type="journal article" date="2011" name="Nature">
        <title>The Medicago genome provides insight into the evolution of rhizobial symbioses.</title>
        <authorList>
            <person name="Young N.D."/>
            <person name="Debelle F."/>
            <person name="Oldroyd G.E."/>
            <person name="Geurts R."/>
            <person name="Cannon S.B."/>
            <person name="Udvardi M.K."/>
            <person name="Benedito V.A."/>
            <person name="Mayer K.F."/>
            <person name="Gouzy J."/>
            <person name="Schoof H."/>
            <person name="Van de Peer Y."/>
            <person name="Proost S."/>
            <person name="Cook D.R."/>
            <person name="Meyers B.C."/>
            <person name="Spannagl M."/>
            <person name="Cheung F."/>
            <person name="De Mita S."/>
            <person name="Krishnakumar V."/>
            <person name="Gundlach H."/>
            <person name="Zhou S."/>
            <person name="Mudge J."/>
            <person name="Bharti A.K."/>
            <person name="Murray J.D."/>
            <person name="Naoumkina M.A."/>
            <person name="Rosen B."/>
            <person name="Silverstein K.A."/>
            <person name="Tang H."/>
            <person name="Rombauts S."/>
            <person name="Zhao P.X."/>
            <person name="Zhou P."/>
            <person name="Barbe V."/>
            <person name="Bardou P."/>
            <person name="Bechner M."/>
            <person name="Bellec A."/>
            <person name="Berger A."/>
            <person name="Berges H."/>
            <person name="Bidwell S."/>
            <person name="Bisseling T."/>
            <person name="Choisne N."/>
            <person name="Couloux A."/>
            <person name="Denny R."/>
            <person name="Deshpande S."/>
            <person name="Dai X."/>
            <person name="Doyle J.J."/>
            <person name="Dudez A.M."/>
            <person name="Farmer A.D."/>
            <person name="Fouteau S."/>
            <person name="Franken C."/>
            <person name="Gibelin C."/>
            <person name="Gish J."/>
            <person name="Goldstein S."/>
            <person name="Gonzalez A.J."/>
            <person name="Green P.J."/>
            <person name="Hallab A."/>
            <person name="Hartog M."/>
            <person name="Hua A."/>
            <person name="Humphray S.J."/>
            <person name="Jeong D.H."/>
            <person name="Jing Y."/>
            <person name="Jocker A."/>
            <person name="Kenton S.M."/>
            <person name="Kim D.J."/>
            <person name="Klee K."/>
            <person name="Lai H."/>
            <person name="Lang C."/>
            <person name="Lin S."/>
            <person name="Macmil S.L."/>
            <person name="Magdelenat G."/>
            <person name="Matthews L."/>
            <person name="McCorrison J."/>
            <person name="Monaghan E.L."/>
            <person name="Mun J.H."/>
            <person name="Najar F.Z."/>
            <person name="Nicholson C."/>
            <person name="Noirot C."/>
            <person name="O'Bleness M."/>
            <person name="Paule C.R."/>
            <person name="Poulain J."/>
            <person name="Prion F."/>
            <person name="Qin B."/>
            <person name="Qu C."/>
            <person name="Retzel E.F."/>
            <person name="Riddle C."/>
            <person name="Sallet E."/>
            <person name="Samain S."/>
            <person name="Samson N."/>
            <person name="Sanders I."/>
            <person name="Saurat O."/>
            <person name="Scarpelli C."/>
            <person name="Schiex T."/>
            <person name="Segurens B."/>
            <person name="Severin A.J."/>
            <person name="Sherrier D.J."/>
            <person name="Shi R."/>
            <person name="Sims S."/>
            <person name="Singer S.R."/>
            <person name="Sinharoy S."/>
            <person name="Sterck L."/>
            <person name="Viollet A."/>
            <person name="Wang B.B."/>
            <person name="Wang K."/>
            <person name="Wang M."/>
            <person name="Wang X."/>
            <person name="Warfsmann J."/>
            <person name="Weissenbach J."/>
            <person name="White D.D."/>
            <person name="White J.D."/>
            <person name="Wiley G.B."/>
            <person name="Wincker P."/>
            <person name="Xing Y."/>
            <person name="Yang L."/>
            <person name="Yao Z."/>
            <person name="Ying F."/>
            <person name="Zhai J."/>
            <person name="Zhou L."/>
            <person name="Zuber A."/>
            <person name="Denarie J."/>
            <person name="Dixon R.A."/>
            <person name="May G.D."/>
            <person name="Schwartz D.C."/>
            <person name="Rogers J."/>
            <person name="Quetier F."/>
            <person name="Town C.D."/>
            <person name="Roe B.A."/>
        </authorList>
    </citation>
    <scope>NUCLEOTIDE SEQUENCE [LARGE SCALE GENOMIC DNA]</scope>
    <source>
        <strain evidence="2">A17</strain>
        <strain evidence="3 4">cv. Jemalong A17</strain>
    </source>
</reference>
<reference evidence="3" key="3">
    <citation type="submission" date="2015-04" db="UniProtKB">
        <authorList>
            <consortium name="EnsemblPlants"/>
        </authorList>
    </citation>
    <scope>IDENTIFICATION</scope>
    <source>
        <strain evidence="3">cv. Jemalong A17</strain>
    </source>
</reference>
<dbReference type="HOGENOM" id="CLU_080828_0_0_1"/>
<sequence length="215" mass="24459">MTKPGYINAAFRSSRNNEAYFFMNDKYVLLDYAPGTPNDEVLNGPEFVRDGFRSLAHTVFGSYGIDYYAPQSDEDKIISGPKIISDMFPFFKGTVFENGIDAAFRSTTDKEAYLFKGDKYARIDYGTNSLVQSIENISDGFTCFHGTVFENGLDAAFSSHKINEAYKMNTTHVSYLFQAQQTCMMKNNMEVSRMVKNNMEDSRILGNNKEATRYY</sequence>
<dbReference type="EnsemblPlants" id="KEH31688">
    <property type="protein sequence ID" value="KEH31688"/>
    <property type="gene ID" value="MTR_4g102470"/>
</dbReference>
<dbReference type="PROSITE" id="PS51642">
    <property type="entry name" value="HEMOPEXIN_2"/>
    <property type="match status" value="1"/>
</dbReference>
<feature type="repeat" description="Hemopexin" evidence="1">
    <location>
        <begin position="97"/>
        <end position="144"/>
    </location>
</feature>
<name>A0A072URJ1_MEDTR</name>
<gene>
    <name evidence="2" type="ordered locus">MTR_4g102470</name>
</gene>
<reference evidence="2 4" key="2">
    <citation type="journal article" date="2014" name="BMC Genomics">
        <title>An improved genome release (version Mt4.0) for the model legume Medicago truncatula.</title>
        <authorList>
            <person name="Tang H."/>
            <person name="Krishnakumar V."/>
            <person name="Bidwell S."/>
            <person name="Rosen B."/>
            <person name="Chan A."/>
            <person name="Zhou S."/>
            <person name="Gentzbittel L."/>
            <person name="Childs K.L."/>
            <person name="Yandell M."/>
            <person name="Gundlach H."/>
            <person name="Mayer K.F."/>
            <person name="Schwartz D.C."/>
            <person name="Town C.D."/>
        </authorList>
    </citation>
    <scope>GENOME REANNOTATION</scope>
    <source>
        <strain evidence="2">A17</strain>
        <strain evidence="3 4">cv. Jemalong A17</strain>
    </source>
</reference>
<evidence type="ECO:0000313" key="2">
    <source>
        <dbReference type="EMBL" id="KEH31688.1"/>
    </source>
</evidence>
<keyword evidence="4" id="KW-1185">Reference proteome</keyword>
<dbReference type="EMBL" id="CM001220">
    <property type="protein sequence ID" value="KEH31688.1"/>
    <property type="molecule type" value="Genomic_DNA"/>
</dbReference>
<accession>A0A072URJ1</accession>
<proteinExistence type="predicted"/>
<dbReference type="AlphaFoldDB" id="A0A072URJ1"/>
<dbReference type="InterPro" id="IPR018487">
    <property type="entry name" value="Hemopexin-like_repeat"/>
</dbReference>
<dbReference type="Proteomes" id="UP000002051">
    <property type="component" value="Chromosome 4"/>
</dbReference>
<dbReference type="Pfam" id="PF00045">
    <property type="entry name" value="Hemopexin"/>
    <property type="match status" value="1"/>
</dbReference>
<protein>
    <submittedName>
        <fullName evidence="2">Albumin-2 protein</fullName>
    </submittedName>
</protein>
<evidence type="ECO:0000313" key="4">
    <source>
        <dbReference type="Proteomes" id="UP000002051"/>
    </source>
</evidence>
<organism evidence="2 4">
    <name type="scientific">Medicago truncatula</name>
    <name type="common">Barrel medic</name>
    <name type="synonym">Medicago tribuloides</name>
    <dbReference type="NCBI Taxonomy" id="3880"/>
    <lineage>
        <taxon>Eukaryota</taxon>
        <taxon>Viridiplantae</taxon>
        <taxon>Streptophyta</taxon>
        <taxon>Embryophyta</taxon>
        <taxon>Tracheophyta</taxon>
        <taxon>Spermatophyta</taxon>
        <taxon>Magnoliopsida</taxon>
        <taxon>eudicotyledons</taxon>
        <taxon>Gunneridae</taxon>
        <taxon>Pentapetalae</taxon>
        <taxon>rosids</taxon>
        <taxon>fabids</taxon>
        <taxon>Fabales</taxon>
        <taxon>Fabaceae</taxon>
        <taxon>Papilionoideae</taxon>
        <taxon>50 kb inversion clade</taxon>
        <taxon>NPAAA clade</taxon>
        <taxon>Hologalegina</taxon>
        <taxon>IRL clade</taxon>
        <taxon>Trifolieae</taxon>
        <taxon>Medicago</taxon>
    </lineage>
</organism>
<dbReference type="Gene3D" id="2.110.10.10">
    <property type="entry name" value="Hemopexin-like domain"/>
    <property type="match status" value="1"/>
</dbReference>